<gene>
    <name evidence="1" type="ORF">KDK95_28910</name>
</gene>
<evidence type="ECO:0000313" key="2">
    <source>
        <dbReference type="Proteomes" id="UP000676325"/>
    </source>
</evidence>
<reference evidence="1" key="1">
    <citation type="submission" date="2021-04" db="EMBL/GenBank/DDBJ databases">
        <title>Genome based classification of Actinospica acidithermotolerans sp. nov., an actinobacterium isolated from an Indonesian hot spring.</title>
        <authorList>
            <person name="Kusuma A.B."/>
            <person name="Putra K.E."/>
            <person name="Nafisah S."/>
            <person name="Loh J."/>
            <person name="Nouioui I."/>
            <person name="Goodfellow M."/>
        </authorList>
    </citation>
    <scope>NUCLEOTIDE SEQUENCE</scope>
    <source>
        <strain evidence="1">MGRD01-02</strain>
    </source>
</reference>
<organism evidence="1 2">
    <name type="scientific">Actinospica acidithermotolerans</name>
    <dbReference type="NCBI Taxonomy" id="2828514"/>
    <lineage>
        <taxon>Bacteria</taxon>
        <taxon>Bacillati</taxon>
        <taxon>Actinomycetota</taxon>
        <taxon>Actinomycetes</taxon>
        <taxon>Catenulisporales</taxon>
        <taxon>Actinospicaceae</taxon>
        <taxon>Actinospica</taxon>
    </lineage>
</organism>
<dbReference type="RefSeq" id="WP_212521485.1">
    <property type="nucleotide sequence ID" value="NZ_JAGSOH010000128.1"/>
</dbReference>
<evidence type="ECO:0000313" key="1">
    <source>
        <dbReference type="EMBL" id="MBR7830358.1"/>
    </source>
</evidence>
<dbReference type="InterPro" id="IPR036527">
    <property type="entry name" value="SCP2_sterol-bd_dom_sf"/>
</dbReference>
<dbReference type="Proteomes" id="UP000676325">
    <property type="component" value="Unassembled WGS sequence"/>
</dbReference>
<name>A0A941EH93_9ACTN</name>
<dbReference type="EMBL" id="JAGSOH010000128">
    <property type="protein sequence ID" value="MBR7830358.1"/>
    <property type="molecule type" value="Genomic_DNA"/>
</dbReference>
<proteinExistence type="predicted"/>
<dbReference type="AlphaFoldDB" id="A0A941EH93"/>
<sequence length="116" mass="12698">MATKDECAAALDRLAAKLGGLDDDRRAKNDFERTVSCTVPDLGVAFHGRMKQARLLDVADYDDVSRLPNAQIRLTIPSDDLLALVDGRLNFLQAWGSGRIKVGASIGDVLKLRKIF</sequence>
<dbReference type="Gene3D" id="3.30.1050.10">
    <property type="entry name" value="SCP2 sterol-binding domain"/>
    <property type="match status" value="1"/>
</dbReference>
<accession>A0A941EH93</accession>
<dbReference type="SUPFAM" id="SSF55718">
    <property type="entry name" value="SCP-like"/>
    <property type="match status" value="1"/>
</dbReference>
<comment type="caution">
    <text evidence="1">The sequence shown here is derived from an EMBL/GenBank/DDBJ whole genome shotgun (WGS) entry which is preliminary data.</text>
</comment>
<protein>
    <submittedName>
        <fullName evidence="1">Sterol-binding protein</fullName>
    </submittedName>
</protein>
<keyword evidence="2" id="KW-1185">Reference proteome</keyword>